<sequence>MKYIGFIIENYRAIERIEVKISDPLIPIIGINESGKTSVLKGILSFDKLKDNYNKGEHLNFKNKYSYKEKQCNITARVLIETEEEVEKLAKKMKLKVGDPLVETLFDYVKNKRLINISRSLNLMEYNLIDFPIEEERNKEMADKLFDLLPIILYFDDFSDRVPETIDLPPNYIEKGIRSGNSVQAEWRSLIEEIFYRSTDGEYTIKDFLEIEDPDDKAALLSDVSDQLNADIIDEWKKLKLKGSSALANDEDDLELKIIYTPPTEEYNKYSFEFKVVDKTLNQRKRQFNVTERSKGFQWYFNFIIKLKFNAKYKDNPSNAIYLLDEPGSYLHSSAQEELLSELKVISENNTLLYCTHSQYLLDPEKINISTIKIAIKQEGNIVLKPFNSYGKNYNQGALTPLMDALHLKTGLESINTKNVIITEGITDYYFLKLLTEYREEFQKHDIQLIPGAGAQNLRELISLSIAWSSKYLVLLDNDDAGRNAYNTYISYFGEGESDNLYLYNDREETFVLEDFILDEDEKNILELTNSDNLKSAFISLYFLEDKNLRRRIIKKLDSSNLVFLSSIIDNHFKVENDQTFL</sequence>
<dbReference type="InterPro" id="IPR034139">
    <property type="entry name" value="TOPRIM_OLD"/>
</dbReference>
<name>A0A285D4S5_9BACI</name>
<dbReference type="AlphaFoldDB" id="A0A285D4S5"/>
<dbReference type="InterPro" id="IPR041685">
    <property type="entry name" value="AAA_GajA/Old/RecF-like"/>
</dbReference>
<keyword evidence="4" id="KW-1185">Reference proteome</keyword>
<feature type="domain" description="OLD protein-like TOPRIM" evidence="2">
    <location>
        <begin position="418"/>
        <end position="479"/>
    </location>
</feature>
<keyword evidence="3" id="KW-0540">Nuclease</keyword>
<protein>
    <submittedName>
        <fullName evidence="3">Predicted ATP-dependent endonuclease of OLD family</fullName>
    </submittedName>
</protein>
<evidence type="ECO:0000259" key="2">
    <source>
        <dbReference type="Pfam" id="PF20469"/>
    </source>
</evidence>
<proteinExistence type="predicted"/>
<dbReference type="Pfam" id="PF20469">
    <property type="entry name" value="OLD-like_TOPRIM"/>
    <property type="match status" value="1"/>
</dbReference>
<dbReference type="RefSeq" id="WP_097159873.1">
    <property type="nucleotide sequence ID" value="NZ_JBEPMQ010000009.1"/>
</dbReference>
<dbReference type="Gene3D" id="3.40.50.300">
    <property type="entry name" value="P-loop containing nucleotide triphosphate hydrolases"/>
    <property type="match status" value="1"/>
</dbReference>
<evidence type="ECO:0000313" key="4">
    <source>
        <dbReference type="Proteomes" id="UP000219546"/>
    </source>
</evidence>
<dbReference type="OrthoDB" id="9801813at2"/>
<dbReference type="PANTHER" id="PTHR43581">
    <property type="entry name" value="ATP/GTP PHOSPHATASE"/>
    <property type="match status" value="1"/>
</dbReference>
<dbReference type="Pfam" id="PF13175">
    <property type="entry name" value="AAA_15"/>
    <property type="match status" value="1"/>
</dbReference>
<dbReference type="Proteomes" id="UP000219546">
    <property type="component" value="Unassembled WGS sequence"/>
</dbReference>
<accession>A0A285D4S5</accession>
<dbReference type="SUPFAM" id="SSF52540">
    <property type="entry name" value="P-loop containing nucleoside triphosphate hydrolases"/>
    <property type="match status" value="1"/>
</dbReference>
<organism evidence="3 4">
    <name type="scientific">Bacillus oleivorans</name>
    <dbReference type="NCBI Taxonomy" id="1448271"/>
    <lineage>
        <taxon>Bacteria</taxon>
        <taxon>Bacillati</taxon>
        <taxon>Bacillota</taxon>
        <taxon>Bacilli</taxon>
        <taxon>Bacillales</taxon>
        <taxon>Bacillaceae</taxon>
        <taxon>Bacillus</taxon>
    </lineage>
</organism>
<evidence type="ECO:0000313" key="3">
    <source>
        <dbReference type="EMBL" id="SNX74318.1"/>
    </source>
</evidence>
<dbReference type="GO" id="GO:0004519">
    <property type="term" value="F:endonuclease activity"/>
    <property type="evidence" value="ECO:0007669"/>
    <property type="project" value="UniProtKB-KW"/>
</dbReference>
<reference evidence="3 4" key="1">
    <citation type="submission" date="2017-08" db="EMBL/GenBank/DDBJ databases">
        <authorList>
            <person name="de Groot N.N."/>
        </authorList>
    </citation>
    <scope>NUCLEOTIDE SEQUENCE [LARGE SCALE GENOMIC DNA]</scope>
    <source>
        <strain evidence="3 4">JC228</strain>
    </source>
</reference>
<dbReference type="EMBL" id="OAOP01000009">
    <property type="protein sequence ID" value="SNX74318.1"/>
    <property type="molecule type" value="Genomic_DNA"/>
</dbReference>
<keyword evidence="3" id="KW-0378">Hydrolase</keyword>
<feature type="domain" description="Endonuclease GajA/Old nuclease/RecF-like AAA" evidence="1">
    <location>
        <begin position="2"/>
        <end position="361"/>
    </location>
</feature>
<dbReference type="PANTHER" id="PTHR43581:SF4">
    <property type="entry name" value="ATP_GTP PHOSPHATASE"/>
    <property type="match status" value="1"/>
</dbReference>
<evidence type="ECO:0000259" key="1">
    <source>
        <dbReference type="Pfam" id="PF13175"/>
    </source>
</evidence>
<keyword evidence="3" id="KW-0255">Endonuclease</keyword>
<dbReference type="InterPro" id="IPR027417">
    <property type="entry name" value="P-loop_NTPase"/>
</dbReference>
<gene>
    <name evidence="3" type="ORF">SAMN05877753_10919</name>
</gene>
<dbReference type="InterPro" id="IPR051396">
    <property type="entry name" value="Bact_Antivir_Def_Nuclease"/>
</dbReference>